<dbReference type="InterPro" id="IPR002109">
    <property type="entry name" value="Glutaredoxin"/>
</dbReference>
<dbReference type="CDD" id="cd02066">
    <property type="entry name" value="GRX_family"/>
    <property type="match status" value="1"/>
</dbReference>
<dbReference type="GeneID" id="29122725"/>
<evidence type="ECO:0000313" key="3">
    <source>
        <dbReference type="Proteomes" id="UP000203157"/>
    </source>
</evidence>
<dbReference type="EMBL" id="KU594606">
    <property type="protein sequence ID" value="AMO43227.1"/>
    <property type="molecule type" value="Genomic_DNA"/>
</dbReference>
<gene>
    <name evidence="2" type="ORF">R1080702_222</name>
</gene>
<dbReference type="InterPro" id="IPR004045">
    <property type="entry name" value="Glutathione_S-Trfase_N"/>
</dbReference>
<accession>A0A127KMD7</accession>
<dbReference type="Pfam" id="PF00462">
    <property type="entry name" value="Glutaredoxin"/>
    <property type="match status" value="1"/>
</dbReference>
<evidence type="ECO:0000313" key="2">
    <source>
        <dbReference type="EMBL" id="AMO43227.1"/>
    </source>
</evidence>
<proteinExistence type="predicted"/>
<dbReference type="OrthoDB" id="25064at10239"/>
<reference evidence="2 3" key="1">
    <citation type="submission" date="2016-01" db="EMBL/GenBank/DDBJ databases">
        <title>The genomic content and context of auxiliary metabolic genes in marine cyanophages.</title>
        <authorList>
            <person name="Marston M.F."/>
            <person name="Martiny J.B.H."/>
            <person name="Crummett L.T."/>
        </authorList>
    </citation>
    <scope>NUCLEOTIDE SEQUENCE [LARGE SCALE GENOMIC DNA]</scope>
    <source>
        <strain evidence="2">RW_108_0702</strain>
    </source>
</reference>
<organism evidence="2 3">
    <name type="scientific">Cyanophage S-RIM32</name>
    <dbReference type="NCBI Taxonomy" id="1278479"/>
    <lineage>
        <taxon>Viruses</taxon>
        <taxon>Duplodnaviria</taxon>
        <taxon>Heunggongvirae</taxon>
        <taxon>Uroviricota</taxon>
        <taxon>Caudoviricetes</taxon>
        <taxon>Pantevenvirales</taxon>
        <taxon>Kyanoviridae</taxon>
        <taxon>Bristolvirus</taxon>
        <taxon>Bristolvirus rhodeisland</taxon>
    </lineage>
</organism>
<dbReference type="Proteomes" id="UP000203157">
    <property type="component" value="Segment"/>
</dbReference>
<keyword evidence="3" id="KW-1185">Reference proteome</keyword>
<dbReference type="InterPro" id="IPR014025">
    <property type="entry name" value="Glutaredoxin_subgr"/>
</dbReference>
<dbReference type="PROSITE" id="PS50404">
    <property type="entry name" value="GST_NTER"/>
    <property type="match status" value="1"/>
</dbReference>
<dbReference type="PRINTS" id="PR00160">
    <property type="entry name" value="GLUTAREDOXIN"/>
</dbReference>
<name>A0A127KMD7_9CAUD</name>
<protein>
    <submittedName>
        <fullName evidence="2">Ribonucleotide reductase</fullName>
    </submittedName>
</protein>
<dbReference type="SUPFAM" id="SSF52833">
    <property type="entry name" value="Thioredoxin-like"/>
    <property type="match status" value="1"/>
</dbReference>
<dbReference type="PROSITE" id="PS51354">
    <property type="entry name" value="GLUTAREDOXIN_2"/>
    <property type="match status" value="1"/>
</dbReference>
<dbReference type="InterPro" id="IPR036249">
    <property type="entry name" value="Thioredoxin-like_sf"/>
</dbReference>
<dbReference type="Gene3D" id="3.40.30.10">
    <property type="entry name" value="Glutaredoxin"/>
    <property type="match status" value="1"/>
</dbReference>
<feature type="domain" description="GST N-terminal" evidence="1">
    <location>
        <begin position="1"/>
        <end position="82"/>
    </location>
</feature>
<evidence type="ECO:0000259" key="1">
    <source>
        <dbReference type="PROSITE" id="PS50404"/>
    </source>
</evidence>
<dbReference type="KEGG" id="vg:29122725"/>
<dbReference type="RefSeq" id="YP_009301720.1">
    <property type="nucleotide sequence ID" value="NC_031235.1"/>
</dbReference>
<sequence length="82" mass="9412">MEIKIYTKPGCTYCTQVKELMRRAGFEYEEVNVITEQMREEFYSAYPDAKTYPYVIIDGEAVGGLVETAKLFVQKGLVSSRK</sequence>